<keyword evidence="9 15" id="KW-0233">DNA recombination</keyword>
<dbReference type="GO" id="GO:0016887">
    <property type="term" value="F:ATP hydrolysis activity"/>
    <property type="evidence" value="ECO:0007669"/>
    <property type="project" value="RHEA"/>
</dbReference>
<accession>A0A0R1M9F3</accession>
<dbReference type="SUPFAM" id="SSF52540">
    <property type="entry name" value="P-loop containing nucleoside triphosphate hydrolases"/>
    <property type="match status" value="2"/>
</dbReference>
<organism evidence="18 19">
    <name type="scientific">Liquorilactobacillus oeni DSM 19972</name>
    <dbReference type="NCBI Taxonomy" id="1423777"/>
    <lineage>
        <taxon>Bacteria</taxon>
        <taxon>Bacillati</taxon>
        <taxon>Bacillota</taxon>
        <taxon>Bacilli</taxon>
        <taxon>Lactobacillales</taxon>
        <taxon>Lactobacillaceae</taxon>
        <taxon>Liquorilactobacillus</taxon>
    </lineage>
</organism>
<dbReference type="SMART" id="SM00490">
    <property type="entry name" value="HELICc"/>
    <property type="match status" value="1"/>
</dbReference>
<evidence type="ECO:0000256" key="12">
    <source>
        <dbReference type="ARBA" id="ARBA00034617"/>
    </source>
</evidence>
<evidence type="ECO:0000256" key="8">
    <source>
        <dbReference type="ARBA" id="ARBA00023125"/>
    </source>
</evidence>
<dbReference type="Pfam" id="PF00270">
    <property type="entry name" value="DEAD"/>
    <property type="match status" value="1"/>
</dbReference>
<evidence type="ECO:0000313" key="19">
    <source>
        <dbReference type="Proteomes" id="UP000051686"/>
    </source>
</evidence>
<evidence type="ECO:0000256" key="15">
    <source>
        <dbReference type="RuleBase" id="RU363016"/>
    </source>
</evidence>
<dbReference type="PATRIC" id="fig|1423777.3.peg.1884"/>
<evidence type="ECO:0000256" key="1">
    <source>
        <dbReference type="ARBA" id="ARBA00007504"/>
    </source>
</evidence>
<comment type="caution">
    <text evidence="18">The sequence shown here is derived from an EMBL/GenBank/DDBJ whole genome shotgun (WGS) entry which is preliminary data.</text>
</comment>
<keyword evidence="3 15" id="KW-0547">Nucleotide-binding</keyword>
<evidence type="ECO:0000256" key="5">
    <source>
        <dbReference type="ARBA" id="ARBA00022801"/>
    </source>
</evidence>
<comment type="catalytic activity">
    <reaction evidence="14 15">
        <text>ATP + H2O = ADP + phosphate + H(+)</text>
        <dbReference type="Rhea" id="RHEA:13065"/>
        <dbReference type="ChEBI" id="CHEBI:15377"/>
        <dbReference type="ChEBI" id="CHEBI:15378"/>
        <dbReference type="ChEBI" id="CHEBI:30616"/>
        <dbReference type="ChEBI" id="CHEBI:43474"/>
        <dbReference type="ChEBI" id="CHEBI:456216"/>
        <dbReference type="EC" id="5.6.2.4"/>
    </reaction>
</comment>
<dbReference type="EMBL" id="AZEH01000039">
    <property type="protein sequence ID" value="KRL04694.1"/>
    <property type="molecule type" value="Genomic_DNA"/>
</dbReference>
<dbReference type="InterPro" id="IPR047112">
    <property type="entry name" value="RecG/Mfd"/>
</dbReference>
<dbReference type="EC" id="5.6.2.4" evidence="13 15"/>
<dbReference type="GO" id="GO:0043138">
    <property type="term" value="F:3'-5' DNA helicase activity"/>
    <property type="evidence" value="ECO:0007669"/>
    <property type="project" value="UniProtKB-EC"/>
</dbReference>
<dbReference type="NCBIfam" id="NF008165">
    <property type="entry name" value="PRK10917.1-3"/>
    <property type="match status" value="1"/>
</dbReference>
<dbReference type="InterPro" id="IPR004609">
    <property type="entry name" value="ATP-dep_DNA_helicase_RecG"/>
</dbReference>
<gene>
    <name evidence="18" type="ORF">FD46_GL001830</name>
</gene>
<evidence type="ECO:0000259" key="16">
    <source>
        <dbReference type="PROSITE" id="PS51192"/>
    </source>
</evidence>
<comment type="catalytic activity">
    <reaction evidence="12 15">
        <text>Couples ATP hydrolysis with the unwinding of duplex DNA by translocating in the 3'-5' direction.</text>
        <dbReference type="EC" id="5.6.2.4"/>
    </reaction>
</comment>
<keyword evidence="10 15" id="KW-0234">DNA repair</keyword>
<dbReference type="Pfam" id="PF00271">
    <property type="entry name" value="Helicase_C"/>
    <property type="match status" value="1"/>
</dbReference>
<dbReference type="PANTHER" id="PTHR47964:SF1">
    <property type="entry name" value="ATP-DEPENDENT DNA HELICASE HOMOLOG RECG, CHLOROPLASTIC"/>
    <property type="match status" value="1"/>
</dbReference>
<proteinExistence type="inferred from homology"/>
<dbReference type="NCBIfam" id="TIGR00643">
    <property type="entry name" value="recG"/>
    <property type="match status" value="1"/>
</dbReference>
<dbReference type="CDD" id="cd17992">
    <property type="entry name" value="DEXHc_RecG"/>
    <property type="match status" value="1"/>
</dbReference>
<keyword evidence="11" id="KW-0413">Isomerase</keyword>
<dbReference type="AlphaFoldDB" id="A0A0R1M9F3"/>
<dbReference type="GO" id="GO:0005524">
    <property type="term" value="F:ATP binding"/>
    <property type="evidence" value="ECO:0007669"/>
    <property type="project" value="UniProtKB-KW"/>
</dbReference>
<keyword evidence="6 15" id="KW-0347">Helicase</keyword>
<dbReference type="InterPro" id="IPR011545">
    <property type="entry name" value="DEAD/DEAH_box_helicase_dom"/>
</dbReference>
<comment type="function">
    <text evidence="15">Plays a critical role in recombination and DNA repair. Helps process Holliday junction intermediates to mature products by catalyzing branch migration. Has replication fork regression activity, unwinds stalled or blocked replication forks to make a HJ that can be resolved. Has a DNA unwinding activity characteristic of a DNA helicase with 3'-5' polarity.</text>
</comment>
<dbReference type="PANTHER" id="PTHR47964">
    <property type="entry name" value="ATP-DEPENDENT DNA HELICASE HOMOLOG RECG, CHLOROPLASTIC"/>
    <property type="match status" value="1"/>
</dbReference>
<evidence type="ECO:0000313" key="18">
    <source>
        <dbReference type="EMBL" id="KRL04694.1"/>
    </source>
</evidence>
<evidence type="ECO:0000256" key="14">
    <source>
        <dbReference type="ARBA" id="ARBA00048988"/>
    </source>
</evidence>
<evidence type="ECO:0000256" key="2">
    <source>
        <dbReference type="ARBA" id="ARBA00017846"/>
    </source>
</evidence>
<evidence type="ECO:0000256" key="10">
    <source>
        <dbReference type="ARBA" id="ARBA00023204"/>
    </source>
</evidence>
<dbReference type="SUPFAM" id="SSF50249">
    <property type="entry name" value="Nucleic acid-binding proteins"/>
    <property type="match status" value="1"/>
</dbReference>
<keyword evidence="5 15" id="KW-0378">Hydrolase</keyword>
<dbReference type="InterPro" id="IPR027417">
    <property type="entry name" value="P-loop_NTPase"/>
</dbReference>
<comment type="similarity">
    <text evidence="1 15">Belongs to the helicase family. RecG subfamily.</text>
</comment>
<dbReference type="CDD" id="cd04488">
    <property type="entry name" value="RecG_wedge_OBF"/>
    <property type="match status" value="1"/>
</dbReference>
<dbReference type="Proteomes" id="UP000051686">
    <property type="component" value="Unassembled WGS sequence"/>
</dbReference>
<dbReference type="PROSITE" id="PS51194">
    <property type="entry name" value="HELICASE_CTER"/>
    <property type="match status" value="1"/>
</dbReference>
<keyword evidence="19" id="KW-1185">Reference proteome</keyword>
<dbReference type="Pfam" id="PF19833">
    <property type="entry name" value="RecG_dom3_C"/>
    <property type="match status" value="1"/>
</dbReference>
<evidence type="ECO:0000256" key="4">
    <source>
        <dbReference type="ARBA" id="ARBA00022763"/>
    </source>
</evidence>
<evidence type="ECO:0000256" key="3">
    <source>
        <dbReference type="ARBA" id="ARBA00022741"/>
    </source>
</evidence>
<dbReference type="NCBIfam" id="NF008168">
    <property type="entry name" value="PRK10917.2-2"/>
    <property type="match status" value="1"/>
</dbReference>
<dbReference type="Pfam" id="PF17191">
    <property type="entry name" value="RecG_wedge"/>
    <property type="match status" value="1"/>
</dbReference>
<evidence type="ECO:0000256" key="6">
    <source>
        <dbReference type="ARBA" id="ARBA00022806"/>
    </source>
</evidence>
<keyword evidence="4 15" id="KW-0227">DNA damage</keyword>
<dbReference type="InterPro" id="IPR012340">
    <property type="entry name" value="NA-bd_OB-fold"/>
</dbReference>
<dbReference type="PROSITE" id="PS51192">
    <property type="entry name" value="HELICASE_ATP_BIND_1"/>
    <property type="match status" value="1"/>
</dbReference>
<dbReference type="STRING" id="1423777.FD46_GL001830"/>
<feature type="domain" description="Helicase C-terminal" evidence="17">
    <location>
        <begin position="452"/>
        <end position="612"/>
    </location>
</feature>
<keyword evidence="8" id="KW-0238">DNA-binding</keyword>
<evidence type="ECO:0000256" key="7">
    <source>
        <dbReference type="ARBA" id="ARBA00022840"/>
    </source>
</evidence>
<dbReference type="InterPro" id="IPR014001">
    <property type="entry name" value="Helicase_ATP-bd"/>
</dbReference>
<dbReference type="InterPro" id="IPR033454">
    <property type="entry name" value="RecG_wedge"/>
</dbReference>
<keyword evidence="7 15" id="KW-0067">ATP-binding</keyword>
<sequence>MFVLKSLNDSISVLPGVGPKKMVALNKLNINTIADLLGAYPFRYEDFATRKLSEVSDQQKVALKGTVASEPVISRFGRKKNRLNFRLLIEHDVIMVTFFNQAYLAKQVETGKSLAVYGKWDAKRQSLTGIKILAAAADDELGGVYRSSKEIKQSQVKKLVAEAFKEYQELIVDLIPEKLRHKYRLMSRKEMIRNIHFPDNQKIAKLARRTGVFEEFFLFQVKMQYLKRHSRIKNGIQIKYDLQKLRSFIAGLPFTLTPAQKRVVNEICYDLHHKYHMNRLLQGDVGSGKTIVAAIALYAAVTAGFQAALMVPTEILAQQHAEKFVQLFKGLDVNLVLLTSATASKAKQRRELLKNLENGQIDIVIGTHALIQDDVNFAKIGIVVTDEQHRFGVSQRQVLRQKGKSPDVLMMTATPIPRTLALTAYGEMEVSTIDELPKGRKIIKTFWLKNSQLAQAYSFIQKQLKEHAQAYIVSPLIAESEMMDLKNAEEVYAKTKKLFEPQYHVGLLHGKMSSDEKRQIMAAFKDHQIDVLVSTTVIEVGVDVTNATVMMILDAERFGLAQLHQLRGRVGRGERQSYCLLLADPKNEYGVARMKVMVQTNDGFMIAQKDLELRGQGDILGSKQAGMPEFKLGDPVADLNVLQVAQKEAAQVVNNPAFDDSQNKDPLFKYVKHSLSTGMSFD</sequence>
<evidence type="ECO:0000256" key="11">
    <source>
        <dbReference type="ARBA" id="ARBA00023235"/>
    </source>
</evidence>
<protein>
    <recommendedName>
        <fullName evidence="2 15">ATP-dependent DNA helicase RecG</fullName>
        <ecNumber evidence="13 15">5.6.2.4</ecNumber>
    </recommendedName>
</protein>
<feature type="domain" description="Helicase ATP-binding" evidence="16">
    <location>
        <begin position="270"/>
        <end position="433"/>
    </location>
</feature>
<dbReference type="InterPro" id="IPR045562">
    <property type="entry name" value="RecG_dom3_C"/>
</dbReference>
<dbReference type="Gene3D" id="3.40.50.300">
    <property type="entry name" value="P-loop containing nucleotide triphosphate hydrolases"/>
    <property type="match status" value="2"/>
</dbReference>
<evidence type="ECO:0000256" key="13">
    <source>
        <dbReference type="ARBA" id="ARBA00034808"/>
    </source>
</evidence>
<dbReference type="GO" id="GO:0003677">
    <property type="term" value="F:DNA binding"/>
    <property type="evidence" value="ECO:0007669"/>
    <property type="project" value="UniProtKB-KW"/>
</dbReference>
<dbReference type="GO" id="GO:0006281">
    <property type="term" value="P:DNA repair"/>
    <property type="evidence" value="ECO:0007669"/>
    <property type="project" value="UniProtKB-UniRule"/>
</dbReference>
<name>A0A0R1M9F3_9LACO</name>
<evidence type="ECO:0000259" key="17">
    <source>
        <dbReference type="PROSITE" id="PS51194"/>
    </source>
</evidence>
<dbReference type="InterPro" id="IPR001650">
    <property type="entry name" value="Helicase_C-like"/>
</dbReference>
<dbReference type="Gene3D" id="2.40.50.140">
    <property type="entry name" value="Nucleic acid-binding proteins"/>
    <property type="match status" value="1"/>
</dbReference>
<reference evidence="18 19" key="1">
    <citation type="journal article" date="2015" name="Genome Announc.">
        <title>Expanding the biotechnology potential of lactobacilli through comparative genomics of 213 strains and associated genera.</title>
        <authorList>
            <person name="Sun Z."/>
            <person name="Harris H.M."/>
            <person name="McCann A."/>
            <person name="Guo C."/>
            <person name="Argimon S."/>
            <person name="Zhang W."/>
            <person name="Yang X."/>
            <person name="Jeffery I.B."/>
            <person name="Cooney J.C."/>
            <person name="Kagawa T.F."/>
            <person name="Liu W."/>
            <person name="Song Y."/>
            <person name="Salvetti E."/>
            <person name="Wrobel A."/>
            <person name="Rasinkangas P."/>
            <person name="Parkhill J."/>
            <person name="Rea M.C."/>
            <person name="O'Sullivan O."/>
            <person name="Ritari J."/>
            <person name="Douillard F.P."/>
            <person name="Paul Ross R."/>
            <person name="Yang R."/>
            <person name="Briner A.E."/>
            <person name="Felis G.E."/>
            <person name="de Vos W.M."/>
            <person name="Barrangou R."/>
            <person name="Klaenhammer T.R."/>
            <person name="Caufield P.W."/>
            <person name="Cui Y."/>
            <person name="Zhang H."/>
            <person name="O'Toole P.W."/>
        </authorList>
    </citation>
    <scope>NUCLEOTIDE SEQUENCE [LARGE SCALE GENOMIC DNA]</scope>
    <source>
        <strain evidence="18 19">DSM 19972</strain>
    </source>
</reference>
<dbReference type="GO" id="GO:0006310">
    <property type="term" value="P:DNA recombination"/>
    <property type="evidence" value="ECO:0007669"/>
    <property type="project" value="UniProtKB-UniRule"/>
</dbReference>
<evidence type="ECO:0000256" key="9">
    <source>
        <dbReference type="ARBA" id="ARBA00023172"/>
    </source>
</evidence>
<dbReference type="SMART" id="SM00487">
    <property type="entry name" value="DEXDc"/>
    <property type="match status" value="1"/>
</dbReference>